<dbReference type="InterPro" id="IPR027785">
    <property type="entry name" value="UvrD-like_helicase_C"/>
</dbReference>
<dbReference type="InterPro" id="IPR041851">
    <property type="entry name" value="RecD_N_sf"/>
</dbReference>
<feature type="compositionally biased region" description="Low complexity" evidence="12">
    <location>
        <begin position="18"/>
        <end position="27"/>
    </location>
</feature>
<dbReference type="Gene3D" id="3.40.50.300">
    <property type="entry name" value="P-loop containing nucleotide triphosphate hydrolases"/>
    <property type="match status" value="3"/>
</dbReference>
<dbReference type="NCBIfam" id="TIGR01447">
    <property type="entry name" value="recD"/>
    <property type="match status" value="1"/>
</dbReference>
<dbReference type="GO" id="GO:0003677">
    <property type="term" value="F:DNA binding"/>
    <property type="evidence" value="ECO:0007669"/>
    <property type="project" value="UniProtKB-UniRule"/>
</dbReference>
<evidence type="ECO:0000256" key="6">
    <source>
        <dbReference type="ARBA" id="ARBA00022839"/>
    </source>
</evidence>
<comment type="function">
    <text evidence="11">A helicase/nuclease that prepares dsDNA breaks (DSB) for recombinational DNA repair. Binds to DSBs and unwinds DNA via a highly rapid and processive ATP-dependent bidirectional helicase activity. Unwinds dsDNA until it encounters a Chi (crossover hotspot instigator) sequence from the 3' direction. Cuts ssDNA a few nucleotides 3' to the Chi site. The properties and activities of the enzyme are changed at Chi. The Chi-altered holoenzyme produces a long 3'-ssDNA overhang and facilitates RecA-binding to the ssDNA for homologous DNA recombination and repair. Holoenzyme degrades any linearized DNA that is unable to undergo homologous recombination. In the holoenzyme this subunit has ssDNA-dependent ATPase and 5'-3' helicase activity. When added to pre-assembled RecBC greatly stimulates nuclease activity and augments holoenzyme processivity. Negatively regulates the RecA-loading ability of RecBCD.</text>
</comment>
<dbReference type="SMART" id="SM00382">
    <property type="entry name" value="AAA"/>
    <property type="match status" value="1"/>
</dbReference>
<keyword evidence="9 11" id="KW-0234">DNA repair</keyword>
<comment type="subunit">
    <text evidence="11">Heterotrimer of RecB, RecC and RecD. All subunits contribute to DNA-binding.</text>
</comment>
<comment type="miscellaneous">
    <text evidence="11">In the RecBCD complex, RecB has a slow 3'-5' helicase, an exonuclease activity and loads RecA onto ssDNA, RecD has a fast 5'-3' helicase activity, while RecC stimulates the ATPase and processivity of the RecB helicase and contributes to recognition of the Chi site.</text>
</comment>
<keyword evidence="6 11" id="KW-0269">Exonuclease</keyword>
<evidence type="ECO:0000256" key="10">
    <source>
        <dbReference type="ARBA" id="ARBA00023235"/>
    </source>
</evidence>
<dbReference type="AlphaFoldDB" id="A0A0K8NZ80"/>
<dbReference type="InterPro" id="IPR050534">
    <property type="entry name" value="Coronavir_polyprotein_1ab"/>
</dbReference>
<evidence type="ECO:0000313" key="14">
    <source>
        <dbReference type="EMBL" id="GAP35230.1"/>
    </source>
</evidence>
<feature type="domain" description="AAA+ ATPase" evidence="13">
    <location>
        <begin position="176"/>
        <end position="373"/>
    </location>
</feature>
<dbReference type="GO" id="GO:0000724">
    <property type="term" value="P:double-strand break repair via homologous recombination"/>
    <property type="evidence" value="ECO:0007669"/>
    <property type="project" value="UniProtKB-UniRule"/>
</dbReference>
<keyword evidence="10 11" id="KW-0413">Isomerase</keyword>
<comment type="catalytic activity">
    <reaction evidence="11">
        <text>ATP + H2O = ADP + phosphate + H(+)</text>
        <dbReference type="Rhea" id="RHEA:13065"/>
        <dbReference type="ChEBI" id="CHEBI:15377"/>
        <dbReference type="ChEBI" id="CHEBI:15378"/>
        <dbReference type="ChEBI" id="CHEBI:30616"/>
        <dbReference type="ChEBI" id="CHEBI:43474"/>
        <dbReference type="ChEBI" id="CHEBI:456216"/>
        <dbReference type="EC" id="5.6.2.3"/>
    </reaction>
</comment>
<evidence type="ECO:0000256" key="1">
    <source>
        <dbReference type="ARBA" id="ARBA00022722"/>
    </source>
</evidence>
<dbReference type="Pfam" id="PF13538">
    <property type="entry name" value="UvrD_C_2"/>
    <property type="match status" value="1"/>
</dbReference>
<dbReference type="GO" id="GO:0017116">
    <property type="term" value="F:single-stranded DNA helicase activity"/>
    <property type="evidence" value="ECO:0007669"/>
    <property type="project" value="TreeGrafter"/>
</dbReference>
<keyword evidence="8 11" id="KW-0238">DNA-binding</keyword>
<dbReference type="RefSeq" id="WP_082368086.1">
    <property type="nucleotide sequence ID" value="NZ_BBYR01000017.1"/>
</dbReference>
<dbReference type="GO" id="GO:0008854">
    <property type="term" value="F:exodeoxyribonuclease V activity"/>
    <property type="evidence" value="ECO:0007669"/>
    <property type="project" value="InterPro"/>
</dbReference>
<dbReference type="InterPro" id="IPR006344">
    <property type="entry name" value="RecD"/>
</dbReference>
<evidence type="ECO:0000256" key="3">
    <source>
        <dbReference type="ARBA" id="ARBA00022763"/>
    </source>
</evidence>
<feature type="binding site" evidence="11">
    <location>
        <begin position="184"/>
        <end position="191"/>
    </location>
    <ligand>
        <name>ATP</name>
        <dbReference type="ChEBI" id="CHEBI:30616"/>
    </ligand>
</feature>
<dbReference type="HAMAP" id="MF_01487">
    <property type="entry name" value="RecD"/>
    <property type="match status" value="1"/>
</dbReference>
<dbReference type="InterPro" id="IPR003593">
    <property type="entry name" value="AAA+_ATPase"/>
</dbReference>
<name>A0A0K8NZ80_PISS1</name>
<protein>
    <recommendedName>
        <fullName evidence="11">RecBCD enzyme subunit RecD</fullName>
        <ecNumber evidence="11">5.6.2.3</ecNumber>
    </recommendedName>
    <alternativeName>
        <fullName evidence="11">DNA 5'-3' helicase subunit RecD</fullName>
    </alternativeName>
    <alternativeName>
        <fullName evidence="11">Exonuclease V subunit RecD</fullName>
        <shortName evidence="11">ExoV subunit RecD</shortName>
    </alternativeName>
    <alternativeName>
        <fullName evidence="11">Helicase/nuclease RecBCD subunit RecD</fullName>
    </alternativeName>
</protein>
<dbReference type="Pfam" id="PF13245">
    <property type="entry name" value="AAA_19"/>
    <property type="match status" value="1"/>
</dbReference>
<feature type="region of interest" description="Disordered" evidence="12">
    <location>
        <begin position="413"/>
        <end position="451"/>
    </location>
</feature>
<dbReference type="CDD" id="cd18809">
    <property type="entry name" value="SF1_C_RecD"/>
    <property type="match status" value="1"/>
</dbReference>
<keyword evidence="5 11" id="KW-0347">Helicase</keyword>
<evidence type="ECO:0000256" key="2">
    <source>
        <dbReference type="ARBA" id="ARBA00022741"/>
    </source>
</evidence>
<dbReference type="GO" id="GO:0009338">
    <property type="term" value="C:exodeoxyribonuclease V complex"/>
    <property type="evidence" value="ECO:0007669"/>
    <property type="project" value="InterPro"/>
</dbReference>
<evidence type="ECO:0000256" key="5">
    <source>
        <dbReference type="ARBA" id="ARBA00022806"/>
    </source>
</evidence>
<dbReference type="STRING" id="1547922.ISF6_0821"/>
<reference evidence="15" key="1">
    <citation type="submission" date="2015-07" db="EMBL/GenBank/DDBJ databases">
        <title>Discovery of a poly(ethylene terephthalate assimilation.</title>
        <authorList>
            <person name="Yoshida S."/>
            <person name="Hiraga K."/>
            <person name="Takehana T."/>
            <person name="Taniguchi I."/>
            <person name="Yamaji H."/>
            <person name="Maeda Y."/>
            <person name="Toyohara K."/>
            <person name="Miyamoto K."/>
            <person name="Kimura Y."/>
            <person name="Oda K."/>
        </authorList>
    </citation>
    <scope>NUCLEOTIDE SEQUENCE [LARGE SCALE GENOMIC DNA]</scope>
    <source>
        <strain evidence="15">NBRC 110686 / TISTR 2288 / 201-F6</strain>
    </source>
</reference>
<organism evidence="14 15">
    <name type="scientific">Piscinibacter sakaiensis</name>
    <name type="common">Ideonella sakaiensis</name>
    <dbReference type="NCBI Taxonomy" id="1547922"/>
    <lineage>
        <taxon>Bacteria</taxon>
        <taxon>Pseudomonadati</taxon>
        <taxon>Pseudomonadota</taxon>
        <taxon>Betaproteobacteria</taxon>
        <taxon>Burkholderiales</taxon>
        <taxon>Sphaerotilaceae</taxon>
        <taxon>Piscinibacter</taxon>
    </lineage>
</organism>
<evidence type="ECO:0000256" key="7">
    <source>
        <dbReference type="ARBA" id="ARBA00022840"/>
    </source>
</evidence>
<feature type="region of interest" description="Disordered" evidence="12">
    <location>
        <begin position="1"/>
        <end position="27"/>
    </location>
</feature>
<dbReference type="GO" id="GO:0005524">
    <property type="term" value="F:ATP binding"/>
    <property type="evidence" value="ECO:0007669"/>
    <property type="project" value="UniProtKB-UniRule"/>
</dbReference>
<dbReference type="SUPFAM" id="SSF52540">
    <property type="entry name" value="P-loop containing nucleoside triphosphate hydrolases"/>
    <property type="match status" value="2"/>
</dbReference>
<evidence type="ECO:0000256" key="4">
    <source>
        <dbReference type="ARBA" id="ARBA00022801"/>
    </source>
</evidence>
<keyword evidence="2 11" id="KW-0547">Nucleotide-binding</keyword>
<dbReference type="InterPro" id="IPR027417">
    <property type="entry name" value="P-loop_NTPase"/>
</dbReference>
<evidence type="ECO:0000256" key="11">
    <source>
        <dbReference type="HAMAP-Rule" id="MF_01487"/>
    </source>
</evidence>
<keyword evidence="15" id="KW-1185">Reference proteome</keyword>
<feature type="compositionally biased region" description="Pro residues" evidence="12">
    <location>
        <begin position="8"/>
        <end position="17"/>
    </location>
</feature>
<dbReference type="EMBL" id="BBYR01000017">
    <property type="protein sequence ID" value="GAP35230.1"/>
    <property type="molecule type" value="Genomic_DNA"/>
</dbReference>
<dbReference type="GO" id="GO:0016887">
    <property type="term" value="F:ATP hydrolysis activity"/>
    <property type="evidence" value="ECO:0007669"/>
    <property type="project" value="RHEA"/>
</dbReference>
<keyword evidence="1 11" id="KW-0540">Nuclease</keyword>
<evidence type="ECO:0000256" key="8">
    <source>
        <dbReference type="ARBA" id="ARBA00023125"/>
    </source>
</evidence>
<accession>A0A0K8NZ80</accession>
<keyword evidence="7 11" id="KW-0067">ATP-binding</keyword>
<dbReference type="GO" id="GO:0043139">
    <property type="term" value="F:5'-3' DNA helicase activity"/>
    <property type="evidence" value="ECO:0007669"/>
    <property type="project" value="UniProtKB-UniRule"/>
</dbReference>
<dbReference type="Proteomes" id="UP000037660">
    <property type="component" value="Unassembled WGS sequence"/>
</dbReference>
<proteinExistence type="inferred from homology"/>
<evidence type="ECO:0000259" key="13">
    <source>
        <dbReference type="SMART" id="SM00382"/>
    </source>
</evidence>
<evidence type="ECO:0000313" key="15">
    <source>
        <dbReference type="Proteomes" id="UP000037660"/>
    </source>
</evidence>
<dbReference type="EC" id="5.6.2.3" evidence="11"/>
<dbReference type="Gene3D" id="1.10.10.1020">
    <property type="entry name" value="RecBCD complex, subunit RecD, N-terminal domain"/>
    <property type="match status" value="1"/>
</dbReference>
<dbReference type="PANTHER" id="PTHR43788">
    <property type="entry name" value="DNA2/NAM7 HELICASE FAMILY MEMBER"/>
    <property type="match status" value="1"/>
</dbReference>
<feature type="compositionally biased region" description="Low complexity" evidence="12">
    <location>
        <begin position="414"/>
        <end position="451"/>
    </location>
</feature>
<dbReference type="PANTHER" id="PTHR43788:SF6">
    <property type="entry name" value="DNA HELICASE B"/>
    <property type="match status" value="1"/>
</dbReference>
<evidence type="ECO:0000256" key="9">
    <source>
        <dbReference type="ARBA" id="ARBA00023204"/>
    </source>
</evidence>
<comment type="similarity">
    <text evidence="11">Belongs to the RecD family.</text>
</comment>
<sequence>MPDARTPPARPLPPPGPAAAARTGPATATQALAEGLAERLTRWAEDLGASAADAALAGRAGRALSLATSEGHVCLDLDELAEPGRDGAAWRRALLASGTVGTPEDPGARPLVLDEDGRLYLHRDHALERRLAEALARRAFAPPLVTAAAPAAHDLSTAPLSTAPDWQAVAAAMALRNRLTVVSGGPGTGKTTAVVRLLGLLLTREPDARIALAAPTGKAAARMAEALRQRAHTLPPAIREKLPRQASTLHRLLGLRPAGRGGPGGPRPSTVAPLSVDLLVIDEASMLDLALAARVLDALPPDARLVLLGDQDQLAAVESGAVFAELSADPRLSPAGRAALAAACGLAPQALQPPGARAPGVLRDCVVWFDRNHRFAADSPIGRLARQIRVGDAVGALDSLGVRLLGPAPDVRPAEPVAAGPGPAAPTGDRLGAASAGSGPAGAAHAATADPARQALHWRDDDGPSLAPVHLAELAQGFAPYLGAVRAALRPASDAGAAALDAEALLRAFDQRRVLCALRVGPRGATALDRWLDARARAALVPRGTAFARDAADGRGAPAGDDGMAGAWYPGRPVMVLRNDPLLGLFNGDIGIAWPMARPADAARQAAAGDAPADEGPPAYAVWFADPEAGVRAVPTVRLPEHTGAWALTIHQSQGSEFDAVDVVLPPGPHRVLTRELLYTAVTRARHAVRLFGSAEAVDRAVQSPTRRRSGLRARLQAWARAHGHGG</sequence>
<dbReference type="CDD" id="cd17933">
    <property type="entry name" value="DEXSc_RecD-like"/>
    <property type="match status" value="1"/>
</dbReference>
<keyword evidence="4 11" id="KW-0378">Hydrolase</keyword>
<reference evidence="14 15" key="2">
    <citation type="journal article" date="2016" name="Science">
        <title>A bacterium that degrades and assimilates poly(ethylene terephthalate).</title>
        <authorList>
            <person name="Yoshida S."/>
            <person name="Hiraga K."/>
            <person name="Takehana T."/>
            <person name="Taniguchi I."/>
            <person name="Yamaji H."/>
            <person name="Maeda Y."/>
            <person name="Toyohara K."/>
            <person name="Miyamoto K."/>
            <person name="Kimura Y."/>
            <person name="Oda K."/>
        </authorList>
    </citation>
    <scope>NUCLEOTIDE SEQUENCE [LARGE SCALE GENOMIC DNA]</scope>
    <source>
        <strain evidence="15">NBRC 110686 / TISTR 2288 / 201-F6</strain>
    </source>
</reference>
<evidence type="ECO:0000256" key="12">
    <source>
        <dbReference type="SAM" id="MobiDB-lite"/>
    </source>
</evidence>
<keyword evidence="3 11" id="KW-0227">DNA damage</keyword>
<gene>
    <name evidence="11" type="primary">recD</name>
    <name evidence="14" type="ORF">ISF6_0821</name>
</gene>
<comment type="caution">
    <text evidence="14">The sequence shown here is derived from an EMBL/GenBank/DDBJ whole genome shotgun (WGS) entry which is preliminary data.</text>
</comment>